<evidence type="ECO:0000313" key="1">
    <source>
        <dbReference type="EMBL" id="CAL1682568.1"/>
    </source>
</evidence>
<keyword evidence="2" id="KW-1185">Reference proteome</keyword>
<accession>A0AAV2NQL3</accession>
<gene>
    <name evidence="1" type="ORF">LPLAT_LOCUS8470</name>
</gene>
<organism evidence="1 2">
    <name type="scientific">Lasius platythorax</name>
    <dbReference type="NCBI Taxonomy" id="488582"/>
    <lineage>
        <taxon>Eukaryota</taxon>
        <taxon>Metazoa</taxon>
        <taxon>Ecdysozoa</taxon>
        <taxon>Arthropoda</taxon>
        <taxon>Hexapoda</taxon>
        <taxon>Insecta</taxon>
        <taxon>Pterygota</taxon>
        <taxon>Neoptera</taxon>
        <taxon>Endopterygota</taxon>
        <taxon>Hymenoptera</taxon>
        <taxon>Apocrita</taxon>
        <taxon>Aculeata</taxon>
        <taxon>Formicoidea</taxon>
        <taxon>Formicidae</taxon>
        <taxon>Formicinae</taxon>
        <taxon>Lasius</taxon>
        <taxon>Lasius</taxon>
    </lineage>
</organism>
<name>A0AAV2NQL3_9HYME</name>
<sequence length="135" mass="15069">MTGFRKRNTNISLRKPENTSAARSFSFNKAVVSEFNGNLEDFLRKYNFTADRIVNFDETDITTVLNTPKVLAEKSQRQVGQIVSAERRELVTFGGIITGIGNTIPPIFVFPRVRYKDHFLLGAPQGSLGLSSRTG</sequence>
<evidence type="ECO:0000313" key="2">
    <source>
        <dbReference type="Proteomes" id="UP001497644"/>
    </source>
</evidence>
<protein>
    <submittedName>
        <fullName evidence="1">Uncharacterized protein</fullName>
    </submittedName>
</protein>
<dbReference type="Proteomes" id="UP001497644">
    <property type="component" value="Chromosome 4"/>
</dbReference>
<proteinExistence type="predicted"/>
<dbReference type="EMBL" id="OZ034827">
    <property type="protein sequence ID" value="CAL1682568.1"/>
    <property type="molecule type" value="Genomic_DNA"/>
</dbReference>
<dbReference type="AlphaFoldDB" id="A0AAV2NQL3"/>
<reference evidence="1" key="1">
    <citation type="submission" date="2024-04" db="EMBL/GenBank/DDBJ databases">
        <authorList>
            <consortium name="Molecular Ecology Group"/>
        </authorList>
    </citation>
    <scope>NUCLEOTIDE SEQUENCE</scope>
</reference>